<proteinExistence type="predicted"/>
<dbReference type="RefSeq" id="WP_075006928.1">
    <property type="nucleotide sequence ID" value="NZ_FOAP01000006.1"/>
</dbReference>
<organism evidence="1 2">
    <name type="scientific">Stigmatella aurantiaca</name>
    <dbReference type="NCBI Taxonomy" id="41"/>
    <lineage>
        <taxon>Bacteria</taxon>
        <taxon>Pseudomonadati</taxon>
        <taxon>Myxococcota</taxon>
        <taxon>Myxococcia</taxon>
        <taxon>Myxococcales</taxon>
        <taxon>Cystobacterineae</taxon>
        <taxon>Archangiaceae</taxon>
        <taxon>Stigmatella</taxon>
    </lineage>
</organism>
<gene>
    <name evidence="1" type="ORF">SAMN05444354_106237</name>
</gene>
<protein>
    <submittedName>
        <fullName evidence="1">Uncharacterized protein</fullName>
    </submittedName>
</protein>
<evidence type="ECO:0000313" key="1">
    <source>
        <dbReference type="EMBL" id="SEL50273.1"/>
    </source>
</evidence>
<reference evidence="2" key="1">
    <citation type="submission" date="2016-10" db="EMBL/GenBank/DDBJ databases">
        <authorList>
            <person name="Varghese N."/>
            <person name="Submissions S."/>
        </authorList>
    </citation>
    <scope>NUCLEOTIDE SEQUENCE [LARGE SCALE GENOMIC DNA]</scope>
    <source>
        <strain evidence="2">DSM 17044</strain>
    </source>
</reference>
<dbReference type="PROSITE" id="PS51257">
    <property type="entry name" value="PROKAR_LIPOPROTEIN"/>
    <property type="match status" value="1"/>
</dbReference>
<name>A0A1H7QQR1_STIAU</name>
<sequence>MAVRQCWLPVVLTALSWVGCGVVEEAEAPGEAALATATQAASSNDYPGPCQSETTVPGMPQYLSSDYHGRNPDTRVVYLPDTGRFRLGISCVGTGFIVIRIGPDSALCQNLGKCEQWQLATLTEWDVNWVQSNFPAQVPFKHICTKHGFGWYDALGVPQGTYLAVARSDSGLFGAVDGHGTMDTYAYTGNGGAYQPVNCARPTVCGDGICNWWNESCDSCSQDCGTCSVCGDGICGQNESCFSCTEDCGFCPDPGGCLEPFPTGTDANLRPPDCYPTAQSQK</sequence>
<dbReference type="EMBL" id="FOAP01000006">
    <property type="protein sequence ID" value="SEL50273.1"/>
    <property type="molecule type" value="Genomic_DNA"/>
</dbReference>
<dbReference type="OrthoDB" id="5502900at2"/>
<evidence type="ECO:0000313" key="2">
    <source>
        <dbReference type="Proteomes" id="UP000182719"/>
    </source>
</evidence>
<keyword evidence="2" id="KW-1185">Reference proteome</keyword>
<dbReference type="AlphaFoldDB" id="A0A1H7QQR1"/>
<dbReference type="Proteomes" id="UP000182719">
    <property type="component" value="Unassembled WGS sequence"/>
</dbReference>
<accession>A0A1H7QQR1</accession>